<dbReference type="Pfam" id="PF03712">
    <property type="entry name" value="Cu2_monoox_C"/>
    <property type="match status" value="1"/>
</dbReference>
<accession>A0A210QFN1</accession>
<reference evidence="18 19" key="1">
    <citation type="journal article" date="2017" name="Nat. Ecol. Evol.">
        <title>Scallop genome provides insights into evolution of bilaterian karyotype and development.</title>
        <authorList>
            <person name="Wang S."/>
            <person name="Zhang J."/>
            <person name="Jiao W."/>
            <person name="Li J."/>
            <person name="Xun X."/>
            <person name="Sun Y."/>
            <person name="Guo X."/>
            <person name="Huan P."/>
            <person name="Dong B."/>
            <person name="Zhang L."/>
            <person name="Hu X."/>
            <person name="Sun X."/>
            <person name="Wang J."/>
            <person name="Zhao C."/>
            <person name="Wang Y."/>
            <person name="Wang D."/>
            <person name="Huang X."/>
            <person name="Wang R."/>
            <person name="Lv J."/>
            <person name="Li Y."/>
            <person name="Zhang Z."/>
            <person name="Liu B."/>
            <person name="Lu W."/>
            <person name="Hui Y."/>
            <person name="Liang J."/>
            <person name="Zhou Z."/>
            <person name="Hou R."/>
            <person name="Li X."/>
            <person name="Liu Y."/>
            <person name="Li H."/>
            <person name="Ning X."/>
            <person name="Lin Y."/>
            <person name="Zhao L."/>
            <person name="Xing Q."/>
            <person name="Dou J."/>
            <person name="Li Y."/>
            <person name="Mao J."/>
            <person name="Guo H."/>
            <person name="Dou H."/>
            <person name="Li T."/>
            <person name="Mu C."/>
            <person name="Jiang W."/>
            <person name="Fu Q."/>
            <person name="Fu X."/>
            <person name="Miao Y."/>
            <person name="Liu J."/>
            <person name="Yu Q."/>
            <person name="Li R."/>
            <person name="Liao H."/>
            <person name="Li X."/>
            <person name="Kong Y."/>
            <person name="Jiang Z."/>
            <person name="Chourrout D."/>
            <person name="Li R."/>
            <person name="Bao Z."/>
        </authorList>
    </citation>
    <scope>NUCLEOTIDE SEQUENCE [LARGE SCALE GENOMIC DNA]</scope>
    <source>
        <strain evidence="18 19">PY_sf001</strain>
    </source>
</reference>
<dbReference type="Gene3D" id="2.60.120.310">
    <property type="entry name" value="Copper type II, ascorbate-dependent monooxygenase, N-terminal domain"/>
    <property type="match status" value="1"/>
</dbReference>
<dbReference type="InterPro" id="IPR008977">
    <property type="entry name" value="PHM/PNGase_F_dom_sf"/>
</dbReference>
<comment type="similarity">
    <text evidence="2">Belongs to the copper type II ascorbate-dependent monooxygenase family.</text>
</comment>
<dbReference type="Gene3D" id="2.60.120.230">
    <property type="match status" value="1"/>
</dbReference>
<dbReference type="InterPro" id="IPR024548">
    <property type="entry name" value="Cu2_monoox_C"/>
</dbReference>
<dbReference type="OrthoDB" id="10045365at2759"/>
<dbReference type="GO" id="GO:0006518">
    <property type="term" value="P:peptide metabolic process"/>
    <property type="evidence" value="ECO:0007669"/>
    <property type="project" value="InterPro"/>
</dbReference>
<feature type="binding site" evidence="13">
    <location>
        <position position="149"/>
    </location>
    <ligand>
        <name>Cu(2+)</name>
        <dbReference type="ChEBI" id="CHEBI:29036"/>
        <label>1</label>
        <note>catalytic</note>
    </ligand>
</feature>
<organism evidence="18 19">
    <name type="scientific">Mizuhopecten yessoensis</name>
    <name type="common">Japanese scallop</name>
    <name type="synonym">Patinopecten yessoensis</name>
    <dbReference type="NCBI Taxonomy" id="6573"/>
    <lineage>
        <taxon>Eukaryota</taxon>
        <taxon>Metazoa</taxon>
        <taxon>Spiralia</taxon>
        <taxon>Lophotrochozoa</taxon>
        <taxon>Mollusca</taxon>
        <taxon>Bivalvia</taxon>
        <taxon>Autobranchia</taxon>
        <taxon>Pteriomorphia</taxon>
        <taxon>Pectinida</taxon>
        <taxon>Pectinoidea</taxon>
        <taxon>Pectinidae</taxon>
        <taxon>Mizuhopecten</taxon>
    </lineage>
</organism>
<dbReference type="PRINTS" id="PR00790">
    <property type="entry name" value="PAMONOXGNASE"/>
</dbReference>
<dbReference type="Pfam" id="PF01082">
    <property type="entry name" value="Cu2_monooxygen"/>
    <property type="match status" value="1"/>
</dbReference>
<evidence type="ECO:0000256" key="4">
    <source>
        <dbReference type="ARBA" id="ARBA00022525"/>
    </source>
</evidence>
<gene>
    <name evidence="18" type="ORF">KP79_PYT15616</name>
</gene>
<name>A0A210QFN1_MIZYE</name>
<dbReference type="SUPFAM" id="SSF49742">
    <property type="entry name" value="PHM/PNGase F"/>
    <property type="match status" value="2"/>
</dbReference>
<feature type="disulfide bond" evidence="14">
    <location>
        <begin position="202"/>
        <end position="310"/>
    </location>
</feature>
<feature type="chain" id="PRO_5012781191" description="peptidylglycine monooxygenase" evidence="15">
    <location>
        <begin position="18"/>
        <end position="401"/>
    </location>
</feature>
<dbReference type="GO" id="GO:0005507">
    <property type="term" value="F:copper ion binding"/>
    <property type="evidence" value="ECO:0007669"/>
    <property type="project" value="InterPro"/>
</dbReference>
<feature type="binding site" evidence="13">
    <location>
        <position position="220"/>
    </location>
    <ligand>
        <name>Cu(2+)</name>
        <dbReference type="ChEBI" id="CHEBI:29036"/>
        <label>1</label>
        <note>catalytic</note>
    </ligand>
</feature>
<proteinExistence type="inferred from homology"/>
<evidence type="ECO:0000256" key="12">
    <source>
        <dbReference type="ARBA" id="ARBA00048431"/>
    </source>
</evidence>
<evidence type="ECO:0000256" key="14">
    <source>
        <dbReference type="PIRSR" id="PIRSR600720-3"/>
    </source>
</evidence>
<dbReference type="InterPro" id="IPR000323">
    <property type="entry name" value="Cu2_ascorb_mOase_N"/>
</dbReference>
<evidence type="ECO:0000313" key="19">
    <source>
        <dbReference type="Proteomes" id="UP000242188"/>
    </source>
</evidence>
<feature type="binding site" evidence="13">
    <location>
        <position position="72"/>
    </location>
    <ligand>
        <name>Cu(2+)</name>
        <dbReference type="ChEBI" id="CHEBI:29036"/>
        <label>1</label>
        <note>catalytic</note>
    </ligand>
</feature>
<dbReference type="InterPro" id="IPR036939">
    <property type="entry name" value="Cu2_ascorb_mOase_N_sf"/>
</dbReference>
<feature type="binding site" evidence="13">
    <location>
        <position position="71"/>
    </location>
    <ligand>
        <name>Cu(2+)</name>
        <dbReference type="ChEBI" id="CHEBI:29036"/>
        <label>1</label>
        <note>catalytic</note>
    </ligand>
</feature>
<evidence type="ECO:0000256" key="6">
    <source>
        <dbReference type="ARBA" id="ARBA00022729"/>
    </source>
</evidence>
<evidence type="ECO:0000256" key="8">
    <source>
        <dbReference type="ARBA" id="ARBA00023008"/>
    </source>
</evidence>
<comment type="catalytic activity">
    <reaction evidence="12">
        <text>a [peptide]-C-terminal glycine + 2 L-ascorbate + O2 = a [peptide]-C-terminal (2S)-2-hydroxyglycine + 2 monodehydro-L-ascorbate radical + H2O</text>
        <dbReference type="Rhea" id="RHEA:21452"/>
        <dbReference type="Rhea" id="RHEA-COMP:13486"/>
        <dbReference type="Rhea" id="RHEA-COMP:15321"/>
        <dbReference type="ChEBI" id="CHEBI:15377"/>
        <dbReference type="ChEBI" id="CHEBI:15379"/>
        <dbReference type="ChEBI" id="CHEBI:38290"/>
        <dbReference type="ChEBI" id="CHEBI:59513"/>
        <dbReference type="ChEBI" id="CHEBI:137000"/>
        <dbReference type="ChEBI" id="CHEBI:142768"/>
        <dbReference type="EC" id="1.14.17.3"/>
    </reaction>
</comment>
<evidence type="ECO:0000256" key="2">
    <source>
        <dbReference type="ARBA" id="ARBA00010676"/>
    </source>
</evidence>
<dbReference type="InterPro" id="IPR000720">
    <property type="entry name" value="PHM/PAL"/>
</dbReference>
<dbReference type="InterPro" id="IPR014784">
    <property type="entry name" value="Cu2_ascorb_mOase-like_C"/>
</dbReference>
<keyword evidence="6 15" id="KW-0732">Signal</keyword>
<evidence type="ECO:0000256" key="11">
    <source>
        <dbReference type="ARBA" id="ARBA00023180"/>
    </source>
</evidence>
<evidence type="ECO:0000256" key="10">
    <source>
        <dbReference type="ARBA" id="ARBA00023157"/>
    </source>
</evidence>
<feature type="disulfide bond" evidence="14">
    <location>
        <begin position="78"/>
        <end position="108"/>
    </location>
</feature>
<feature type="disulfide bond" evidence="14">
    <location>
        <begin position="270"/>
        <end position="291"/>
    </location>
</feature>
<comment type="caution">
    <text evidence="18">The sequence shown here is derived from an EMBL/GenBank/DDBJ whole genome shotgun (WGS) entry which is preliminary data.</text>
</comment>
<dbReference type="PROSITE" id="PS00085">
    <property type="entry name" value="CU2_MONOOXYGENASE_2"/>
    <property type="match status" value="1"/>
</dbReference>
<dbReference type="FunFam" id="2.60.120.230:FF:000002">
    <property type="entry name" value="Peptidyl-glycine alpha-amidating monooxygenase B"/>
    <property type="match status" value="1"/>
</dbReference>
<dbReference type="GO" id="GO:0005576">
    <property type="term" value="C:extracellular region"/>
    <property type="evidence" value="ECO:0007669"/>
    <property type="project" value="UniProtKB-SubCell"/>
</dbReference>
<evidence type="ECO:0000313" key="18">
    <source>
        <dbReference type="EMBL" id="OWF47554.1"/>
    </source>
</evidence>
<dbReference type="FunFam" id="2.60.120.310:FF:000005">
    <property type="entry name" value="Peptidylglycine alpha-hydroxylating monooxygenase"/>
    <property type="match status" value="1"/>
</dbReference>
<dbReference type="EC" id="1.14.17.3" evidence="3"/>
<evidence type="ECO:0000256" key="3">
    <source>
        <dbReference type="ARBA" id="ARBA00012689"/>
    </source>
</evidence>
<feature type="domain" description="Copper type II ascorbate-dependent monooxygenase N-terminal" evidence="16">
    <location>
        <begin position="30"/>
        <end position="153"/>
    </location>
</feature>
<keyword evidence="9 18" id="KW-0503">Monooxygenase</keyword>
<dbReference type="AlphaFoldDB" id="A0A210QFN1"/>
<dbReference type="GO" id="GO:0016020">
    <property type="term" value="C:membrane"/>
    <property type="evidence" value="ECO:0007669"/>
    <property type="project" value="InterPro"/>
</dbReference>
<evidence type="ECO:0000259" key="17">
    <source>
        <dbReference type="Pfam" id="PF03712"/>
    </source>
</evidence>
<feature type="signal peptide" evidence="15">
    <location>
        <begin position="1"/>
        <end position="17"/>
    </location>
</feature>
<evidence type="ECO:0000256" key="1">
    <source>
        <dbReference type="ARBA" id="ARBA00004613"/>
    </source>
</evidence>
<protein>
    <recommendedName>
        <fullName evidence="3">peptidylglycine monooxygenase</fullName>
        <ecNumber evidence="3">1.14.17.3</ecNumber>
    </recommendedName>
</protein>
<evidence type="ECO:0000256" key="9">
    <source>
        <dbReference type="ARBA" id="ARBA00023033"/>
    </source>
</evidence>
<dbReference type="InterPro" id="IPR014783">
    <property type="entry name" value="Cu2_ascorb_mOase_CS-2"/>
</dbReference>
<dbReference type="GO" id="GO:0004504">
    <property type="term" value="F:peptidylglycine monooxygenase activity"/>
    <property type="evidence" value="ECO:0007669"/>
    <property type="project" value="UniProtKB-EC"/>
</dbReference>
<evidence type="ECO:0000256" key="15">
    <source>
        <dbReference type="SAM" id="SignalP"/>
    </source>
</evidence>
<feature type="domain" description="Copper type II ascorbate-dependent monooxygenase C-terminal" evidence="17">
    <location>
        <begin position="178"/>
        <end position="322"/>
    </location>
</feature>
<keyword evidence="19" id="KW-1185">Reference proteome</keyword>
<keyword evidence="10 14" id="KW-1015">Disulfide bond</keyword>
<evidence type="ECO:0000256" key="13">
    <source>
        <dbReference type="PIRSR" id="PIRSR600720-2"/>
    </source>
</evidence>
<evidence type="ECO:0000256" key="7">
    <source>
        <dbReference type="ARBA" id="ARBA00023002"/>
    </source>
</evidence>
<sequence>MKAILAVLAAVVCCTYGSPFKRELKTENVDFLMPTVQPKVKDTYLCYGMKMNATPTYIVGFHPHANKDIAHHMLLYGCKEPGVRGDDAIWNCGEMAHTTSTYSTAGVCGSGQQIVYAWAMDAPALQLPEGVGFKIGGDTDINYLVLQVHYKDVSPFLAGETDSSGITMVTTEKQMPKRAGVYLLATGGRIPAHSVEYLESACRLTTDLTLHPFAFRTHTHKLGRVVSGYRIRDAKWKEIGRKSPQEPQMFYNVTSPGMEIKNNDVLAARCTMENSLDRDVSIGSTQNDEMCNFYMMYYVDGDKIAEQNSCFSAGAPYYSWKQSQYARKMNLKDEPSAVSLVPGETTPKKKGHVSNIHRAESLVEKVQGPRSNRISGNDFARLLQALNTAYDSDYKMYDNVL</sequence>
<keyword evidence="8 13" id="KW-0186">Copper</keyword>
<comment type="subcellular location">
    <subcellularLocation>
        <location evidence="1">Secreted</location>
    </subcellularLocation>
</comment>
<feature type="disulfide bond" evidence="14">
    <location>
        <begin position="46"/>
        <end position="92"/>
    </location>
</feature>
<evidence type="ECO:0000256" key="5">
    <source>
        <dbReference type="ARBA" id="ARBA00022723"/>
    </source>
</evidence>
<keyword evidence="5 13" id="KW-0479">Metal-binding</keyword>
<feature type="binding site" evidence="13">
    <location>
        <position position="290"/>
    </location>
    <ligand>
        <name>Cu(2+)</name>
        <dbReference type="ChEBI" id="CHEBI:29036"/>
        <label>1</label>
        <note>catalytic</note>
    </ligand>
</feature>
<evidence type="ECO:0000259" key="16">
    <source>
        <dbReference type="Pfam" id="PF01082"/>
    </source>
</evidence>
<keyword evidence="7" id="KW-0560">Oxidoreductase</keyword>
<comment type="cofactor">
    <cofactor evidence="13">
        <name>Cu(2+)</name>
        <dbReference type="ChEBI" id="CHEBI:29036"/>
    </cofactor>
    <text evidence="13">Binds 2 Cu(2+) ions per subunit.</text>
</comment>
<keyword evidence="11" id="KW-0325">Glycoprotein</keyword>
<dbReference type="PANTHER" id="PTHR10680:SF14">
    <property type="entry name" value="PEPTIDYL-GLYCINE ALPHA-AMIDATING MONOOXYGENASE"/>
    <property type="match status" value="1"/>
</dbReference>
<dbReference type="PANTHER" id="PTHR10680">
    <property type="entry name" value="PEPTIDYL-GLYCINE ALPHA-AMIDATING MONOOXYGENASE"/>
    <property type="match status" value="1"/>
</dbReference>
<dbReference type="Proteomes" id="UP000242188">
    <property type="component" value="Unassembled WGS sequence"/>
</dbReference>
<dbReference type="EMBL" id="NEDP02003864">
    <property type="protein sequence ID" value="OWF47554.1"/>
    <property type="molecule type" value="Genomic_DNA"/>
</dbReference>
<feature type="binding site" evidence="13">
    <location>
        <position position="218"/>
    </location>
    <ligand>
        <name>Cu(2+)</name>
        <dbReference type="ChEBI" id="CHEBI:29036"/>
        <label>1</label>
        <note>catalytic</note>
    </ligand>
</feature>
<keyword evidence="4" id="KW-0964">Secreted</keyword>